<dbReference type="Proteomes" id="UP000606870">
    <property type="component" value="Unassembled WGS sequence"/>
</dbReference>
<dbReference type="SUPFAM" id="SSF89796">
    <property type="entry name" value="CoA-transferase family III (CaiB/BaiF)"/>
    <property type="match status" value="1"/>
</dbReference>
<organism evidence="2 3">
    <name type="scientific">Megasphaera hominis</name>
    <dbReference type="NCBI Taxonomy" id="159836"/>
    <lineage>
        <taxon>Bacteria</taxon>
        <taxon>Bacillati</taxon>
        <taxon>Bacillota</taxon>
        <taxon>Negativicutes</taxon>
        <taxon>Veillonellales</taxon>
        <taxon>Veillonellaceae</taxon>
        <taxon>Megasphaera</taxon>
    </lineage>
</organism>
<dbReference type="PANTHER" id="PTHR48207:SF3">
    <property type="entry name" value="SUCCINATE--HYDROXYMETHYLGLUTARATE COA-TRANSFERASE"/>
    <property type="match status" value="1"/>
</dbReference>
<comment type="caution">
    <text evidence="2">The sequence shown here is derived from an EMBL/GenBank/DDBJ whole genome shotgun (WGS) entry which is preliminary data.</text>
</comment>
<dbReference type="Pfam" id="PF02515">
    <property type="entry name" value="CoA_transf_3"/>
    <property type="match status" value="1"/>
</dbReference>
<evidence type="ECO:0000313" key="3">
    <source>
        <dbReference type="Proteomes" id="UP000606870"/>
    </source>
</evidence>
<keyword evidence="3" id="KW-1185">Reference proteome</keyword>
<accession>A0ABR6VJI0</accession>
<dbReference type="InterPro" id="IPR023606">
    <property type="entry name" value="CoA-Trfase_III_dom_1_sf"/>
</dbReference>
<sequence>MGKQALEGVRILDIATVIAAPWAAGLLADLGAEVIKVEMTGRGDAFRAMGPLKDGKSIRWPSMGRNKKSVTLDFHYEEGKKLFLKLVEKSDVVIENFKTDTLDKWGIGIDVMRQVNPDIIVTHVTGYGQTGPYRKLAGLGTPLQAFSGMTYMQGYPDRPPVSPPFALADYVAGLYAAMGTMVALYHRDALKGKAQEIDVSLYEGIFRMEEAMIAQYDLMGTIRERSPMPSGASCPIGTFETADDKYVIIVCSTNPVFEHLCDAMGKRDEWLPKYAVAGDRLKDPKPIMTAVSEWVKQHTFAELKEKCDAAGVPISTIYNIKDCFEDPQYQARHDIVDVPCEEFGSVKMPGIVPVFSETPGEIKWAGQKLGAANEEVYGDLLGLSDAELADLKQQKII</sequence>
<dbReference type="InterPro" id="IPR003673">
    <property type="entry name" value="CoA-Trfase_fam_III"/>
</dbReference>
<dbReference type="RefSeq" id="WP_186503767.1">
    <property type="nucleotide sequence ID" value="NZ_JACOGK010000026.1"/>
</dbReference>
<dbReference type="Gene3D" id="3.30.1540.10">
    <property type="entry name" value="formyl-coa transferase, domain 3"/>
    <property type="match status" value="1"/>
</dbReference>
<dbReference type="PANTHER" id="PTHR48207">
    <property type="entry name" value="SUCCINATE--HYDROXYMETHYLGLUTARATE COA-TRANSFERASE"/>
    <property type="match status" value="1"/>
</dbReference>
<dbReference type="Gene3D" id="3.40.50.10540">
    <property type="entry name" value="Crotonobetainyl-coa:carnitine coa-transferase, domain 1"/>
    <property type="match status" value="1"/>
</dbReference>
<dbReference type="GO" id="GO:0016740">
    <property type="term" value="F:transferase activity"/>
    <property type="evidence" value="ECO:0007669"/>
    <property type="project" value="UniProtKB-KW"/>
</dbReference>
<dbReference type="InterPro" id="IPR050483">
    <property type="entry name" value="CoA-transferase_III_domain"/>
</dbReference>
<name>A0ABR6VJI0_9FIRM</name>
<evidence type="ECO:0000313" key="2">
    <source>
        <dbReference type="EMBL" id="MBC3537410.1"/>
    </source>
</evidence>
<evidence type="ECO:0000256" key="1">
    <source>
        <dbReference type="ARBA" id="ARBA00022679"/>
    </source>
</evidence>
<gene>
    <name evidence="2" type="ORF">H8J70_09115</name>
</gene>
<reference evidence="2 3" key="1">
    <citation type="submission" date="2020-08" db="EMBL/GenBank/DDBJ databases">
        <authorList>
            <person name="Liu C."/>
            <person name="Sun Q."/>
        </authorList>
    </citation>
    <scope>NUCLEOTIDE SEQUENCE [LARGE SCALE GENOMIC DNA]</scope>
    <source>
        <strain evidence="2 3">NSJ-59</strain>
    </source>
</reference>
<dbReference type="EMBL" id="JACOGK010000026">
    <property type="protein sequence ID" value="MBC3537410.1"/>
    <property type="molecule type" value="Genomic_DNA"/>
</dbReference>
<keyword evidence="1 2" id="KW-0808">Transferase</keyword>
<dbReference type="InterPro" id="IPR044855">
    <property type="entry name" value="CoA-Trfase_III_dom3_sf"/>
</dbReference>
<protein>
    <submittedName>
        <fullName evidence="2">CoA transferase</fullName>
    </submittedName>
</protein>
<proteinExistence type="predicted"/>